<dbReference type="EMBL" id="CAJNOJ010000973">
    <property type="protein sequence ID" value="CAF1536594.1"/>
    <property type="molecule type" value="Genomic_DNA"/>
</dbReference>
<protein>
    <submittedName>
        <fullName evidence="1">Uncharacterized protein</fullName>
    </submittedName>
</protein>
<evidence type="ECO:0000313" key="1">
    <source>
        <dbReference type="EMBL" id="CAF1536594.1"/>
    </source>
</evidence>
<dbReference type="Proteomes" id="UP000663852">
    <property type="component" value="Unassembled WGS sequence"/>
</dbReference>
<evidence type="ECO:0000313" key="2">
    <source>
        <dbReference type="Proteomes" id="UP000663852"/>
    </source>
</evidence>
<proteinExistence type="predicted"/>
<comment type="caution">
    <text evidence="1">The sequence shown here is derived from an EMBL/GenBank/DDBJ whole genome shotgun (WGS) entry which is preliminary data.</text>
</comment>
<organism evidence="1 2">
    <name type="scientific">Adineta ricciae</name>
    <name type="common">Rotifer</name>
    <dbReference type="NCBI Taxonomy" id="249248"/>
    <lineage>
        <taxon>Eukaryota</taxon>
        <taxon>Metazoa</taxon>
        <taxon>Spiralia</taxon>
        <taxon>Gnathifera</taxon>
        <taxon>Rotifera</taxon>
        <taxon>Eurotatoria</taxon>
        <taxon>Bdelloidea</taxon>
        <taxon>Adinetida</taxon>
        <taxon>Adinetidae</taxon>
        <taxon>Adineta</taxon>
    </lineage>
</organism>
<gene>
    <name evidence="1" type="ORF">EDS130_LOCUS44995</name>
</gene>
<dbReference type="AlphaFoldDB" id="A0A815VYJ1"/>
<reference evidence="1" key="1">
    <citation type="submission" date="2021-02" db="EMBL/GenBank/DDBJ databases">
        <authorList>
            <person name="Nowell W R."/>
        </authorList>
    </citation>
    <scope>NUCLEOTIDE SEQUENCE</scope>
</reference>
<sequence length="95" mass="10797">MITLRFIFFLTGKEHKQKENDVERVRNERNGDLSHSLTQILLQITYFAVIGQHHACLCKKSSFDNRGEIDGPLSHIPGICFDPPLGCVCGNNREK</sequence>
<accession>A0A815VYJ1</accession>
<name>A0A815VYJ1_ADIRI</name>